<dbReference type="AlphaFoldDB" id="A0A6G0ZEK4"/>
<feature type="non-terminal residue" evidence="1">
    <location>
        <position position="1"/>
    </location>
</feature>
<dbReference type="PANTHER" id="PTHR36688">
    <property type="entry name" value="ENDO/EXONUCLEASE/PHOSPHATASE DOMAIN-CONTAINING PROTEIN"/>
    <property type="match status" value="1"/>
</dbReference>
<accession>A0A6G0ZEK4</accession>
<gene>
    <name evidence="1" type="ORF">FWK35_00000518</name>
</gene>
<dbReference type="EMBL" id="VUJU01000636">
    <property type="protein sequence ID" value="KAF0769170.1"/>
    <property type="molecule type" value="Genomic_DNA"/>
</dbReference>
<protein>
    <submittedName>
        <fullName evidence="1">Uncharacterized protein</fullName>
    </submittedName>
</protein>
<dbReference type="Proteomes" id="UP000478052">
    <property type="component" value="Unassembled WGS sequence"/>
</dbReference>
<organism evidence="1 2">
    <name type="scientific">Aphis craccivora</name>
    <name type="common">Cowpea aphid</name>
    <dbReference type="NCBI Taxonomy" id="307492"/>
    <lineage>
        <taxon>Eukaryota</taxon>
        <taxon>Metazoa</taxon>
        <taxon>Ecdysozoa</taxon>
        <taxon>Arthropoda</taxon>
        <taxon>Hexapoda</taxon>
        <taxon>Insecta</taxon>
        <taxon>Pterygota</taxon>
        <taxon>Neoptera</taxon>
        <taxon>Paraneoptera</taxon>
        <taxon>Hemiptera</taxon>
        <taxon>Sternorrhyncha</taxon>
        <taxon>Aphidomorpha</taxon>
        <taxon>Aphidoidea</taxon>
        <taxon>Aphididae</taxon>
        <taxon>Aphidini</taxon>
        <taxon>Aphis</taxon>
        <taxon>Aphis</taxon>
    </lineage>
</organism>
<keyword evidence="2" id="KW-1185">Reference proteome</keyword>
<dbReference type="PANTHER" id="PTHR36688:SF1">
    <property type="entry name" value="ENDONUCLEASE_EXONUCLEASE_PHOSPHATASE DOMAIN-CONTAINING PROTEIN"/>
    <property type="match status" value="1"/>
</dbReference>
<dbReference type="InterPro" id="IPR052560">
    <property type="entry name" value="RdDP_mobile_element"/>
</dbReference>
<evidence type="ECO:0000313" key="1">
    <source>
        <dbReference type="EMBL" id="KAF0769170.1"/>
    </source>
</evidence>
<proteinExistence type="predicted"/>
<reference evidence="1 2" key="1">
    <citation type="submission" date="2019-08" db="EMBL/GenBank/DDBJ databases">
        <title>Whole genome of Aphis craccivora.</title>
        <authorList>
            <person name="Voronova N.V."/>
            <person name="Shulinski R.S."/>
            <person name="Bandarenka Y.V."/>
            <person name="Zhorov D.G."/>
            <person name="Warner D."/>
        </authorList>
    </citation>
    <scope>NUCLEOTIDE SEQUENCE [LARGE SCALE GENOMIC DNA]</scope>
    <source>
        <strain evidence="1">180601</strain>
        <tissue evidence="1">Whole Body</tissue>
    </source>
</reference>
<evidence type="ECO:0000313" key="2">
    <source>
        <dbReference type="Proteomes" id="UP000478052"/>
    </source>
</evidence>
<dbReference type="OrthoDB" id="6620931at2759"/>
<sequence length="131" mass="15112">NRDAKKHLNIEWLGKTLHNTDSPVYLDVTLDRKLTFKEHCSKTKMKEQARNNLLRKLAGSQWGARSHTMRTTGIALCFSTGEDVSSSTYKLYLLAGIAPPEIRRRVTTDIEKTKQIKDERSMRHEITNTRL</sequence>
<name>A0A6G0ZEK4_APHCR</name>
<feature type="non-terminal residue" evidence="1">
    <location>
        <position position="131"/>
    </location>
</feature>
<comment type="caution">
    <text evidence="1">The sequence shown here is derived from an EMBL/GenBank/DDBJ whole genome shotgun (WGS) entry which is preliminary data.</text>
</comment>